<sequence length="781" mass="87237">MQQTMKKLIISCLILVMGISQLTAQEKTSLNVNTMTRNDVMNLTIDDLSSLPIEDLMKVIEIAGVSSADELYAMLNKNLSSASKKTESQLESPLSTTVISHQELIASGATCIEEALRMVPGVIVRQKTNGNFDVHLRGNDNLPTNNMLIYSENTKTLVMVNGRPVFNYAFGGIMWETLPVNFDEIDRIEVVRGPASALYGPNAVSGAINIITKSTQNATNLVNGNFQGGTRLMNGSLGLQKAINNKMSFGINGNFEKRTRDDEKIYLFPTSIGDQIFEGGYFTTDEYDKVQIGQTGINLKDKNDKITDLFEDINIARRTAGVNGQFEYAPTANTNINFTTGFQDSYANTSTMGDPATSMGGRKSTTGYADITAQLHHLMLKANGTMGKQDFATGDEGFQVDMQQMNLTAEYDWQYKSLTVRPGINYQYVSYNDEDYLTTLGTGYFNGKKEMNTLAGSVRFDYVMFDRLRLIAALRAEKYDKPDKWTGSWQFVGSYSLTGNQTVRAVYSRANQSAFMINTESNYLWEITNRPFPDKILFGGNDSYNLMQMDMFEIGYRVKPSKTVMIDVEGYYNISKNFGALMPQQTSIVNLGSTDSPIIIPYYVAINYRNFDLEATQLGASVNVNWIVSPKLMVKGHINWQETKLDNYLAVSRDYVIGYQTMAAAMSNSGSSDAYPTELQNNVTYKYTPAIYGNLGIDYRPCEKVQLYADANYIDKQTFANQYGTVELDAKVLVNLKATYKFNNHVSVFANGRNLLNNTDREFGYMDQIGAMYLGGLNVKF</sequence>
<comment type="subcellular location">
    <subcellularLocation>
        <location evidence="1 10">Cell outer membrane</location>
        <topology evidence="1 10">Multi-pass membrane protein</topology>
    </subcellularLocation>
</comment>
<evidence type="ECO:0000313" key="16">
    <source>
        <dbReference type="Proteomes" id="UP000249239"/>
    </source>
</evidence>
<evidence type="ECO:0000256" key="4">
    <source>
        <dbReference type="ARBA" id="ARBA00022692"/>
    </source>
</evidence>
<dbReference type="GO" id="GO:0009279">
    <property type="term" value="C:cell outer membrane"/>
    <property type="evidence" value="ECO:0007669"/>
    <property type="project" value="UniProtKB-SubCell"/>
</dbReference>
<name>A0A2W7NNY7_9BACT</name>
<dbReference type="Pfam" id="PF07715">
    <property type="entry name" value="Plug"/>
    <property type="match status" value="1"/>
</dbReference>
<evidence type="ECO:0000256" key="2">
    <source>
        <dbReference type="ARBA" id="ARBA00022448"/>
    </source>
</evidence>
<dbReference type="InterPro" id="IPR012910">
    <property type="entry name" value="Plug_dom"/>
</dbReference>
<evidence type="ECO:0000256" key="7">
    <source>
        <dbReference type="ARBA" id="ARBA00023136"/>
    </source>
</evidence>
<evidence type="ECO:0000256" key="3">
    <source>
        <dbReference type="ARBA" id="ARBA00022452"/>
    </source>
</evidence>
<keyword evidence="6 11" id="KW-0798">TonB box</keyword>
<keyword evidence="3 10" id="KW-1134">Transmembrane beta strand</keyword>
<accession>A0A2W7NNY7</accession>
<comment type="similarity">
    <text evidence="10 11">Belongs to the TonB-dependent receptor family.</text>
</comment>
<dbReference type="InterPro" id="IPR036942">
    <property type="entry name" value="Beta-barrel_TonB_sf"/>
</dbReference>
<evidence type="ECO:0000259" key="13">
    <source>
        <dbReference type="Pfam" id="PF00593"/>
    </source>
</evidence>
<evidence type="ECO:0000256" key="8">
    <source>
        <dbReference type="ARBA" id="ARBA00023170"/>
    </source>
</evidence>
<evidence type="ECO:0000256" key="9">
    <source>
        <dbReference type="ARBA" id="ARBA00023237"/>
    </source>
</evidence>
<keyword evidence="16" id="KW-1185">Reference proteome</keyword>
<dbReference type="Proteomes" id="UP000249239">
    <property type="component" value="Unassembled WGS sequence"/>
</dbReference>
<keyword evidence="8 15" id="KW-0675">Receptor</keyword>
<proteinExistence type="inferred from homology"/>
<dbReference type="GO" id="GO:0044718">
    <property type="term" value="P:siderophore transmembrane transport"/>
    <property type="evidence" value="ECO:0007669"/>
    <property type="project" value="TreeGrafter"/>
</dbReference>
<evidence type="ECO:0000256" key="1">
    <source>
        <dbReference type="ARBA" id="ARBA00004571"/>
    </source>
</evidence>
<evidence type="ECO:0000256" key="11">
    <source>
        <dbReference type="RuleBase" id="RU003357"/>
    </source>
</evidence>
<gene>
    <name evidence="15" type="ORF">LX69_02296</name>
</gene>
<evidence type="ECO:0000256" key="12">
    <source>
        <dbReference type="SAM" id="SignalP"/>
    </source>
</evidence>
<evidence type="ECO:0000256" key="5">
    <source>
        <dbReference type="ARBA" id="ARBA00022729"/>
    </source>
</evidence>
<dbReference type="PANTHER" id="PTHR30069">
    <property type="entry name" value="TONB-DEPENDENT OUTER MEMBRANE RECEPTOR"/>
    <property type="match status" value="1"/>
</dbReference>
<feature type="signal peptide" evidence="12">
    <location>
        <begin position="1"/>
        <end position="24"/>
    </location>
</feature>
<dbReference type="AlphaFoldDB" id="A0A2W7NNY7"/>
<dbReference type="SUPFAM" id="SSF56935">
    <property type="entry name" value="Porins"/>
    <property type="match status" value="1"/>
</dbReference>
<dbReference type="PROSITE" id="PS52016">
    <property type="entry name" value="TONB_DEPENDENT_REC_3"/>
    <property type="match status" value="1"/>
</dbReference>
<feature type="domain" description="TonB-dependent receptor-like beta-barrel" evidence="13">
    <location>
        <begin position="267"/>
        <end position="755"/>
    </location>
</feature>
<dbReference type="GO" id="GO:0015344">
    <property type="term" value="F:siderophore uptake transmembrane transporter activity"/>
    <property type="evidence" value="ECO:0007669"/>
    <property type="project" value="TreeGrafter"/>
</dbReference>
<protein>
    <submittedName>
        <fullName evidence="15">Iron complex outermembrane receptor protein</fullName>
    </submittedName>
</protein>
<dbReference type="InterPro" id="IPR000531">
    <property type="entry name" value="Beta-barrel_TonB"/>
</dbReference>
<evidence type="ECO:0000256" key="6">
    <source>
        <dbReference type="ARBA" id="ARBA00023077"/>
    </source>
</evidence>
<dbReference type="Gene3D" id="2.170.130.10">
    <property type="entry name" value="TonB-dependent receptor, plug domain"/>
    <property type="match status" value="1"/>
</dbReference>
<reference evidence="15 16" key="1">
    <citation type="submission" date="2018-06" db="EMBL/GenBank/DDBJ databases">
        <title>Genomic Encyclopedia of Archaeal and Bacterial Type Strains, Phase II (KMG-II): from individual species to whole genera.</title>
        <authorList>
            <person name="Goeker M."/>
        </authorList>
    </citation>
    <scope>NUCLEOTIDE SEQUENCE [LARGE SCALE GENOMIC DNA]</scope>
    <source>
        <strain evidence="15 16">DSM 6779</strain>
    </source>
</reference>
<keyword evidence="7 10" id="KW-0472">Membrane</keyword>
<keyword evidence="4 10" id="KW-0812">Transmembrane</keyword>
<dbReference type="InterPro" id="IPR037066">
    <property type="entry name" value="Plug_dom_sf"/>
</dbReference>
<dbReference type="EMBL" id="QKZK01000018">
    <property type="protein sequence ID" value="PZX14966.1"/>
    <property type="molecule type" value="Genomic_DNA"/>
</dbReference>
<evidence type="ECO:0000259" key="14">
    <source>
        <dbReference type="Pfam" id="PF07715"/>
    </source>
</evidence>
<keyword evidence="2 10" id="KW-0813">Transport</keyword>
<evidence type="ECO:0000256" key="10">
    <source>
        <dbReference type="PROSITE-ProRule" id="PRU01360"/>
    </source>
</evidence>
<dbReference type="Gene3D" id="2.40.170.20">
    <property type="entry name" value="TonB-dependent receptor, beta-barrel domain"/>
    <property type="match status" value="1"/>
</dbReference>
<dbReference type="Pfam" id="PF00593">
    <property type="entry name" value="TonB_dep_Rec_b-barrel"/>
    <property type="match status" value="1"/>
</dbReference>
<keyword evidence="9 10" id="KW-0998">Cell outer membrane</keyword>
<evidence type="ECO:0000313" key="15">
    <source>
        <dbReference type="EMBL" id="PZX14966.1"/>
    </source>
</evidence>
<dbReference type="PANTHER" id="PTHR30069:SF29">
    <property type="entry name" value="HEMOGLOBIN AND HEMOGLOBIN-HAPTOGLOBIN-BINDING PROTEIN 1-RELATED"/>
    <property type="match status" value="1"/>
</dbReference>
<keyword evidence="5 12" id="KW-0732">Signal</keyword>
<feature type="domain" description="TonB-dependent receptor plug" evidence="14">
    <location>
        <begin position="89"/>
        <end position="207"/>
    </location>
</feature>
<feature type="chain" id="PRO_5016171508" evidence="12">
    <location>
        <begin position="25"/>
        <end position="781"/>
    </location>
</feature>
<comment type="caution">
    <text evidence="15">The sequence shown here is derived from an EMBL/GenBank/DDBJ whole genome shotgun (WGS) entry which is preliminary data.</text>
</comment>
<organism evidence="15 16">
    <name type="scientific">Breznakibacter xylanolyticus</name>
    <dbReference type="NCBI Taxonomy" id="990"/>
    <lineage>
        <taxon>Bacteria</taxon>
        <taxon>Pseudomonadati</taxon>
        <taxon>Bacteroidota</taxon>
        <taxon>Bacteroidia</taxon>
        <taxon>Marinilabiliales</taxon>
        <taxon>Marinilabiliaceae</taxon>
        <taxon>Breznakibacter</taxon>
    </lineage>
</organism>
<dbReference type="InterPro" id="IPR039426">
    <property type="entry name" value="TonB-dep_rcpt-like"/>
</dbReference>
<dbReference type="OrthoDB" id="9775095at2"/>